<evidence type="ECO:0008006" key="3">
    <source>
        <dbReference type="Google" id="ProtNLM"/>
    </source>
</evidence>
<evidence type="ECO:0000313" key="2">
    <source>
        <dbReference type="Proteomes" id="UP000248301"/>
    </source>
</evidence>
<dbReference type="InterPro" id="IPR009061">
    <property type="entry name" value="DNA-bd_dom_put_sf"/>
</dbReference>
<name>A0A318PUP3_9PROT</name>
<gene>
    <name evidence="1" type="ORF">CFR72_04440</name>
</gene>
<sequence length="72" mass="8291">MAEESIGGPNLDQLLTAKEVASRLRVTIRTLYRRIEDSGFPLPIRLGPNCVRWNETEVQQWIDLRRELNIAA</sequence>
<dbReference type="AlphaFoldDB" id="A0A318PUP3"/>
<reference evidence="1 2" key="1">
    <citation type="submission" date="2017-07" db="EMBL/GenBank/DDBJ databases">
        <title>A draft genome sequence of Gluconacetobacter entanii LTH 4560.</title>
        <authorList>
            <person name="Skraban J."/>
            <person name="Cleenwerck I."/>
            <person name="Vandamme P."/>
            <person name="Trcek J."/>
        </authorList>
    </citation>
    <scope>NUCLEOTIDE SEQUENCE [LARGE SCALE GENOMIC DNA]</scope>
    <source>
        <strain evidence="1 2">LTH 4560</strain>
    </source>
</reference>
<dbReference type="Proteomes" id="UP000248301">
    <property type="component" value="Unassembled WGS sequence"/>
</dbReference>
<dbReference type="RefSeq" id="WP_110912839.1">
    <property type="nucleotide sequence ID" value="NZ_NKUF01000006.1"/>
</dbReference>
<proteinExistence type="predicted"/>
<comment type="caution">
    <text evidence="1">The sequence shown here is derived from an EMBL/GenBank/DDBJ whole genome shotgun (WGS) entry which is preliminary data.</text>
</comment>
<dbReference type="EMBL" id="NKUF01000006">
    <property type="protein sequence ID" value="PYD63939.1"/>
    <property type="molecule type" value="Genomic_DNA"/>
</dbReference>
<accession>A0A318PUP3</accession>
<protein>
    <recommendedName>
        <fullName evidence="3">AlpA family transcriptional regulator</fullName>
    </recommendedName>
</protein>
<evidence type="ECO:0000313" key="1">
    <source>
        <dbReference type="EMBL" id="PYD63939.1"/>
    </source>
</evidence>
<organism evidence="1 2">
    <name type="scientific">Gluconacetobacter entanii</name>
    <dbReference type="NCBI Taxonomy" id="108528"/>
    <lineage>
        <taxon>Bacteria</taxon>
        <taxon>Pseudomonadati</taxon>
        <taxon>Pseudomonadota</taxon>
        <taxon>Alphaproteobacteria</taxon>
        <taxon>Acetobacterales</taxon>
        <taxon>Acetobacteraceae</taxon>
        <taxon>Gluconacetobacter</taxon>
    </lineage>
</organism>
<dbReference type="Gene3D" id="1.10.238.160">
    <property type="match status" value="1"/>
</dbReference>
<dbReference type="Pfam" id="PF05930">
    <property type="entry name" value="Phage_AlpA"/>
    <property type="match status" value="1"/>
</dbReference>
<dbReference type="InterPro" id="IPR010260">
    <property type="entry name" value="AlpA"/>
</dbReference>
<dbReference type="OrthoDB" id="1525365at2"/>
<dbReference type="SUPFAM" id="SSF46955">
    <property type="entry name" value="Putative DNA-binding domain"/>
    <property type="match status" value="1"/>
</dbReference>